<evidence type="ECO:0000256" key="1">
    <source>
        <dbReference type="ARBA" id="ARBA00022741"/>
    </source>
</evidence>
<dbReference type="Pfam" id="PF00158">
    <property type="entry name" value="Sigma54_activat"/>
    <property type="match status" value="1"/>
</dbReference>
<dbReference type="InterPro" id="IPR003593">
    <property type="entry name" value="AAA+_ATPase"/>
</dbReference>
<dbReference type="InterPro" id="IPR013767">
    <property type="entry name" value="PAS_fold"/>
</dbReference>
<comment type="caution">
    <text evidence="8">The sequence shown here is derived from an EMBL/GenBank/DDBJ whole genome shotgun (WGS) entry which is preliminary data.</text>
</comment>
<dbReference type="CDD" id="cd00009">
    <property type="entry name" value="AAA"/>
    <property type="match status" value="1"/>
</dbReference>
<dbReference type="InterPro" id="IPR027417">
    <property type="entry name" value="P-loop_NTPase"/>
</dbReference>
<reference evidence="8" key="1">
    <citation type="submission" date="2020-07" db="EMBL/GenBank/DDBJ databases">
        <title>Genomic analysis of a strain of Sedimentibacter Hydroxybenzoicus DSM7310.</title>
        <authorList>
            <person name="Ma S."/>
        </authorList>
    </citation>
    <scope>NUCLEOTIDE SEQUENCE</scope>
    <source>
        <strain evidence="8">DSM 7310</strain>
    </source>
</reference>
<name>A0A974BKJ5_SEDHY</name>
<evidence type="ECO:0000256" key="5">
    <source>
        <dbReference type="ARBA" id="ARBA00023163"/>
    </source>
</evidence>
<dbReference type="PROSITE" id="PS50112">
    <property type="entry name" value="PAS"/>
    <property type="match status" value="1"/>
</dbReference>
<dbReference type="SUPFAM" id="SSF55785">
    <property type="entry name" value="PYP-like sensor domain (PAS domain)"/>
    <property type="match status" value="1"/>
</dbReference>
<dbReference type="InterPro" id="IPR058031">
    <property type="entry name" value="AAA_lid_NorR"/>
</dbReference>
<dbReference type="Proteomes" id="UP000611629">
    <property type="component" value="Unassembled WGS sequence"/>
</dbReference>
<dbReference type="PANTHER" id="PTHR32071">
    <property type="entry name" value="TRANSCRIPTIONAL REGULATORY PROTEIN"/>
    <property type="match status" value="1"/>
</dbReference>
<protein>
    <submittedName>
        <fullName evidence="8">Sigma 54-interacting transcriptional regulator</fullName>
    </submittedName>
</protein>
<evidence type="ECO:0000259" key="6">
    <source>
        <dbReference type="PROSITE" id="PS50045"/>
    </source>
</evidence>
<accession>A0A974BKJ5</accession>
<dbReference type="GO" id="GO:0006355">
    <property type="term" value="P:regulation of DNA-templated transcription"/>
    <property type="evidence" value="ECO:0007669"/>
    <property type="project" value="InterPro"/>
</dbReference>
<evidence type="ECO:0000259" key="7">
    <source>
        <dbReference type="PROSITE" id="PS50112"/>
    </source>
</evidence>
<dbReference type="InterPro" id="IPR002078">
    <property type="entry name" value="Sigma_54_int"/>
</dbReference>
<dbReference type="Gene3D" id="3.40.50.300">
    <property type="entry name" value="P-loop containing nucleotide triphosphate hydrolases"/>
    <property type="match status" value="1"/>
</dbReference>
<dbReference type="CDD" id="cd00130">
    <property type="entry name" value="PAS"/>
    <property type="match status" value="1"/>
</dbReference>
<keyword evidence="4" id="KW-0238">DNA-binding</keyword>
<dbReference type="SUPFAM" id="SSF46689">
    <property type="entry name" value="Homeodomain-like"/>
    <property type="match status" value="1"/>
</dbReference>
<dbReference type="FunFam" id="3.40.50.300:FF:000006">
    <property type="entry name" value="DNA-binding transcriptional regulator NtrC"/>
    <property type="match status" value="1"/>
</dbReference>
<dbReference type="InterPro" id="IPR009057">
    <property type="entry name" value="Homeodomain-like_sf"/>
</dbReference>
<dbReference type="Gene3D" id="3.30.450.20">
    <property type="entry name" value="PAS domain"/>
    <property type="match status" value="1"/>
</dbReference>
<dbReference type="EMBL" id="JACBNQ010000012">
    <property type="protein sequence ID" value="NYB74713.1"/>
    <property type="molecule type" value="Genomic_DNA"/>
</dbReference>
<dbReference type="InterPro" id="IPR025943">
    <property type="entry name" value="Sigma_54_int_dom_ATP-bd_2"/>
</dbReference>
<dbReference type="PANTHER" id="PTHR32071:SF121">
    <property type="entry name" value="SIGMA L-DEPENDENT TRANSCRIPTIONAL REGULATOR YQIR-RELATED"/>
    <property type="match status" value="1"/>
</dbReference>
<evidence type="ECO:0000256" key="2">
    <source>
        <dbReference type="ARBA" id="ARBA00022840"/>
    </source>
</evidence>
<evidence type="ECO:0000313" key="9">
    <source>
        <dbReference type="Proteomes" id="UP000611629"/>
    </source>
</evidence>
<dbReference type="SUPFAM" id="SSF52540">
    <property type="entry name" value="P-loop containing nucleoside triphosphate hydrolases"/>
    <property type="match status" value="1"/>
</dbReference>
<keyword evidence="2" id="KW-0067">ATP-binding</keyword>
<dbReference type="Gene3D" id="1.10.10.60">
    <property type="entry name" value="Homeodomain-like"/>
    <property type="match status" value="1"/>
</dbReference>
<organism evidence="8 9">
    <name type="scientific">Sedimentibacter hydroxybenzoicus DSM 7310</name>
    <dbReference type="NCBI Taxonomy" id="1123245"/>
    <lineage>
        <taxon>Bacteria</taxon>
        <taxon>Bacillati</taxon>
        <taxon>Bacillota</taxon>
        <taxon>Tissierellia</taxon>
        <taxon>Sedimentibacter</taxon>
    </lineage>
</organism>
<dbReference type="Pfam" id="PF25601">
    <property type="entry name" value="AAA_lid_14"/>
    <property type="match status" value="1"/>
</dbReference>
<keyword evidence="3" id="KW-0805">Transcription regulation</keyword>
<keyword evidence="5" id="KW-0804">Transcription</keyword>
<gene>
    <name evidence="8" type="ORF">HZF24_11250</name>
</gene>
<feature type="domain" description="Sigma-54 factor interaction" evidence="6">
    <location>
        <begin position="147"/>
        <end position="376"/>
    </location>
</feature>
<keyword evidence="9" id="KW-1185">Reference proteome</keyword>
<dbReference type="GO" id="GO:0005524">
    <property type="term" value="F:ATP binding"/>
    <property type="evidence" value="ECO:0007669"/>
    <property type="project" value="UniProtKB-KW"/>
</dbReference>
<dbReference type="GO" id="GO:0003677">
    <property type="term" value="F:DNA binding"/>
    <property type="evidence" value="ECO:0007669"/>
    <property type="project" value="UniProtKB-KW"/>
</dbReference>
<dbReference type="PROSITE" id="PS00688">
    <property type="entry name" value="SIGMA54_INTERACT_3"/>
    <property type="match status" value="1"/>
</dbReference>
<keyword evidence="1" id="KW-0547">Nucleotide-binding</keyword>
<dbReference type="Pfam" id="PF00989">
    <property type="entry name" value="PAS"/>
    <property type="match status" value="1"/>
</dbReference>
<dbReference type="SMART" id="SM00091">
    <property type="entry name" value="PAS"/>
    <property type="match status" value="1"/>
</dbReference>
<dbReference type="InterPro" id="IPR035965">
    <property type="entry name" value="PAS-like_dom_sf"/>
</dbReference>
<sequence length="475" mass="54243">MEQNCEFLSIILENIDIGIFVLDAEGNYLYVNNEYCNILNRPKDSYDGMSIPKFKEQGYLTYSVWEMVMEKKEPVTTIVTINDFIFHKVYHFFTTATPTFNTDGSIKYIFFTQEPIEKTSKRIQTGMLNRHVITDHMINPRDKQFDIIAESPQMKQLLEMLSQVSKTDASILISGPSGVGKEVLTKYVHQTSLRSKGPFVVLNCAAIHENLIESELFGYEKGAFSGASSSGKEGMIETANGGTLFLDEINSMPLELQAKLLRVLETKQVIRLGSVLPKKIDFRLICATNENLLTLVNEKLFREDLFYRINVISAYIPPLSERKEDIIPLALFYLQYFCDKYSCVKAFHEDLLNSMLSYEWPGNVRELRNFIERLIITSPDTELVISDIPQKIIVQNAGKATSTVTQPNLPSIDGIPMKPNETFSLKSYMDECEEQLLRNLLAQHKSPSKVAQLLKLNLSNVYRKINKYNLKSIIE</sequence>
<feature type="domain" description="PAS" evidence="7">
    <location>
        <begin position="4"/>
        <end position="50"/>
    </location>
</feature>
<evidence type="ECO:0000256" key="3">
    <source>
        <dbReference type="ARBA" id="ARBA00023015"/>
    </source>
</evidence>
<dbReference type="PROSITE" id="PS50045">
    <property type="entry name" value="SIGMA54_INTERACT_4"/>
    <property type="match status" value="1"/>
</dbReference>
<dbReference type="PROSITE" id="PS00676">
    <property type="entry name" value="SIGMA54_INTERACT_2"/>
    <property type="match status" value="1"/>
</dbReference>
<evidence type="ECO:0000256" key="4">
    <source>
        <dbReference type="ARBA" id="ARBA00023125"/>
    </source>
</evidence>
<dbReference type="InterPro" id="IPR000014">
    <property type="entry name" value="PAS"/>
</dbReference>
<evidence type="ECO:0000313" key="8">
    <source>
        <dbReference type="EMBL" id="NYB74713.1"/>
    </source>
</evidence>
<dbReference type="InterPro" id="IPR025944">
    <property type="entry name" value="Sigma_54_int_dom_CS"/>
</dbReference>
<dbReference type="Gene3D" id="1.10.8.60">
    <property type="match status" value="1"/>
</dbReference>
<dbReference type="RefSeq" id="WP_179238419.1">
    <property type="nucleotide sequence ID" value="NZ_JACBNQ010000012.1"/>
</dbReference>
<dbReference type="AlphaFoldDB" id="A0A974BKJ5"/>
<proteinExistence type="predicted"/>
<dbReference type="SMART" id="SM00382">
    <property type="entry name" value="AAA"/>
    <property type="match status" value="1"/>
</dbReference>